<protein>
    <recommendedName>
        <fullName evidence="4">Outer membrane lipoprotein-sorting protein</fullName>
    </recommendedName>
</protein>
<feature type="signal peptide" evidence="1">
    <location>
        <begin position="1"/>
        <end position="19"/>
    </location>
</feature>
<evidence type="ECO:0008006" key="4">
    <source>
        <dbReference type="Google" id="ProtNLM"/>
    </source>
</evidence>
<name>A0AAJ6BK12_9BACT</name>
<dbReference type="Proteomes" id="UP001220610">
    <property type="component" value="Chromosome"/>
</dbReference>
<organism evidence="2 3">
    <name type="scientific">Candidatus Pseudobacter hemicellulosilyticus</name>
    <dbReference type="NCBI Taxonomy" id="3121375"/>
    <lineage>
        <taxon>Bacteria</taxon>
        <taxon>Pseudomonadati</taxon>
        <taxon>Bacteroidota</taxon>
        <taxon>Chitinophagia</taxon>
        <taxon>Chitinophagales</taxon>
        <taxon>Chitinophagaceae</taxon>
        <taxon>Pseudobacter</taxon>
    </lineage>
</organism>
<evidence type="ECO:0000256" key="1">
    <source>
        <dbReference type="SAM" id="SignalP"/>
    </source>
</evidence>
<reference evidence="2" key="1">
    <citation type="submission" date="2023-03" db="EMBL/GenBank/DDBJ databases">
        <title>Andean soil-derived lignocellulolytic bacterial consortium as a source of novel taxa and putative plastic-active enzymes.</title>
        <authorList>
            <person name="Diaz-Garcia L."/>
            <person name="Chuvochina M."/>
            <person name="Feuerriegel G."/>
            <person name="Bunk B."/>
            <person name="Sproer C."/>
            <person name="Streit W.R."/>
            <person name="Rodriguez L.M."/>
            <person name="Overmann J."/>
            <person name="Jimenez D.J."/>
        </authorList>
    </citation>
    <scope>NUCLEOTIDE SEQUENCE</scope>
    <source>
        <strain evidence="2">MAG 7</strain>
    </source>
</reference>
<proteinExistence type="predicted"/>
<dbReference type="EMBL" id="CP119311">
    <property type="protein sequence ID" value="WEK37956.1"/>
    <property type="molecule type" value="Genomic_DNA"/>
</dbReference>
<evidence type="ECO:0000313" key="2">
    <source>
        <dbReference type="EMBL" id="WEK37956.1"/>
    </source>
</evidence>
<gene>
    <name evidence="2" type="ORF">P0Y53_10635</name>
</gene>
<feature type="chain" id="PRO_5042560238" description="Outer membrane lipoprotein-sorting protein" evidence="1">
    <location>
        <begin position="20"/>
        <end position="247"/>
    </location>
</feature>
<dbReference type="AlphaFoldDB" id="A0AAJ6BK12"/>
<evidence type="ECO:0000313" key="3">
    <source>
        <dbReference type="Proteomes" id="UP001220610"/>
    </source>
</evidence>
<sequence length="247" mass="28288">MKKITLFLLLMSAVLTGIAQPAKSSFLESLRQMQDAYRQPEYLSFDILYRYAPADQPDQFEDSISGNARINRNRFWYSLDNTESVNSGDLEIMVFREDKIVYLRKPVARETQAGGLQWIALLDSALSANMHTGFQVNEQPDCLQLVMEFAPDQSCRRIEYLVDRKTGWLRKMISIVKADQLYDPSVRSAIDSDQTYAVVETIFSNYSTVVFDTQVLDSQHYVRKSGDRYVCVGEYEQYSVFLGSAGL</sequence>
<accession>A0AAJ6BK12</accession>
<keyword evidence="1" id="KW-0732">Signal</keyword>